<dbReference type="Proteomes" id="UP001281147">
    <property type="component" value="Unassembled WGS sequence"/>
</dbReference>
<reference evidence="1" key="1">
    <citation type="submission" date="2023-07" db="EMBL/GenBank/DDBJ databases">
        <title>Black Yeasts Isolated from many extreme environments.</title>
        <authorList>
            <person name="Coleine C."/>
            <person name="Stajich J.E."/>
            <person name="Selbmann L."/>
        </authorList>
    </citation>
    <scope>NUCLEOTIDE SEQUENCE</scope>
    <source>
        <strain evidence="1">CCFEE 5714</strain>
    </source>
</reference>
<organism evidence="1 2">
    <name type="scientific">Vermiconidia calcicola</name>
    <dbReference type="NCBI Taxonomy" id="1690605"/>
    <lineage>
        <taxon>Eukaryota</taxon>
        <taxon>Fungi</taxon>
        <taxon>Dikarya</taxon>
        <taxon>Ascomycota</taxon>
        <taxon>Pezizomycotina</taxon>
        <taxon>Dothideomycetes</taxon>
        <taxon>Dothideomycetidae</taxon>
        <taxon>Mycosphaerellales</taxon>
        <taxon>Extremaceae</taxon>
        <taxon>Vermiconidia</taxon>
    </lineage>
</organism>
<sequence length="139" mass="15176">MASTTRAPMAPARRGVEAIDSTGTEAQLIRYSKHIIELLNARAYNNDFYKTHVSLSVYIDFNGRRTYGLEPLVENYKKDADAYPGFYVALLNESAVVNEDIGNATVILSQELSDEAGEEGGNDIVQLVACGWAVADGEL</sequence>
<gene>
    <name evidence="1" type="ORF">LTR37_017483</name>
</gene>
<protein>
    <submittedName>
        <fullName evidence="1">Uncharacterized protein</fullName>
    </submittedName>
</protein>
<name>A0ACC3MMR6_9PEZI</name>
<keyword evidence="2" id="KW-1185">Reference proteome</keyword>
<comment type="caution">
    <text evidence="1">The sequence shown here is derived from an EMBL/GenBank/DDBJ whole genome shotgun (WGS) entry which is preliminary data.</text>
</comment>
<dbReference type="EMBL" id="JAUTXU010000226">
    <property type="protein sequence ID" value="KAK3697419.1"/>
    <property type="molecule type" value="Genomic_DNA"/>
</dbReference>
<evidence type="ECO:0000313" key="1">
    <source>
        <dbReference type="EMBL" id="KAK3697419.1"/>
    </source>
</evidence>
<proteinExistence type="predicted"/>
<accession>A0ACC3MMR6</accession>
<evidence type="ECO:0000313" key="2">
    <source>
        <dbReference type="Proteomes" id="UP001281147"/>
    </source>
</evidence>